<keyword evidence="5" id="KW-1134">Transmembrane beta strand</keyword>
<dbReference type="SMART" id="SM00965">
    <property type="entry name" value="STN"/>
    <property type="match status" value="1"/>
</dbReference>
<dbReference type="InterPro" id="IPR037066">
    <property type="entry name" value="Plug_dom_sf"/>
</dbReference>
<dbReference type="InterPro" id="IPR011662">
    <property type="entry name" value="Secretin/TonB_short_N"/>
</dbReference>
<dbReference type="EMBL" id="ATDL01000015">
    <property type="protein sequence ID" value="ERJ58694.1"/>
    <property type="molecule type" value="Genomic_DNA"/>
</dbReference>
<name>U2J163_9SPHI</name>
<dbReference type="AlphaFoldDB" id="U2J163"/>
<evidence type="ECO:0000256" key="2">
    <source>
        <dbReference type="ARBA" id="ARBA00022729"/>
    </source>
</evidence>
<dbReference type="GO" id="GO:0009279">
    <property type="term" value="C:cell outer membrane"/>
    <property type="evidence" value="ECO:0007669"/>
    <property type="project" value="UniProtKB-SubCell"/>
</dbReference>
<dbReference type="GO" id="GO:0015344">
    <property type="term" value="F:siderophore uptake transmembrane transporter activity"/>
    <property type="evidence" value="ECO:0007669"/>
    <property type="project" value="TreeGrafter"/>
</dbReference>
<dbReference type="Proteomes" id="UP000016584">
    <property type="component" value="Unassembled WGS sequence"/>
</dbReference>
<gene>
    <name evidence="7" type="ORF">M472_07930</name>
</gene>
<comment type="subcellular location">
    <subcellularLocation>
        <location evidence="5">Cell outer membrane</location>
        <topology evidence="5">Multi-pass membrane protein</topology>
    </subcellularLocation>
</comment>
<dbReference type="PATRIC" id="fig|1346330.5.peg.2019"/>
<dbReference type="PANTHER" id="PTHR30069">
    <property type="entry name" value="TONB-DEPENDENT OUTER MEMBRANE RECEPTOR"/>
    <property type="match status" value="1"/>
</dbReference>
<dbReference type="InterPro" id="IPR039426">
    <property type="entry name" value="TonB-dep_rcpt-like"/>
</dbReference>
<organism evidence="7 8">
    <name type="scientific">Sphingobacterium paucimobilis HER1398</name>
    <dbReference type="NCBI Taxonomy" id="1346330"/>
    <lineage>
        <taxon>Bacteria</taxon>
        <taxon>Pseudomonadati</taxon>
        <taxon>Bacteroidota</taxon>
        <taxon>Sphingobacteriia</taxon>
        <taxon>Sphingobacteriales</taxon>
        <taxon>Sphingobacteriaceae</taxon>
        <taxon>Sphingobacterium</taxon>
    </lineage>
</organism>
<dbReference type="RefSeq" id="WP_021070187.1">
    <property type="nucleotide sequence ID" value="NZ_ATDL01000015.1"/>
</dbReference>
<evidence type="ECO:0000313" key="8">
    <source>
        <dbReference type="Proteomes" id="UP000016584"/>
    </source>
</evidence>
<keyword evidence="2" id="KW-0732">Signal</keyword>
<dbReference type="Gene3D" id="2.170.130.10">
    <property type="entry name" value="TonB-dependent receptor, plug domain"/>
    <property type="match status" value="1"/>
</dbReference>
<feature type="domain" description="Secretin/TonB short N-terminal" evidence="6">
    <location>
        <begin position="67"/>
        <end position="118"/>
    </location>
</feature>
<keyword evidence="3 5" id="KW-0472">Membrane</keyword>
<dbReference type="InterPro" id="IPR008969">
    <property type="entry name" value="CarboxyPept-like_regulatory"/>
</dbReference>
<dbReference type="SUPFAM" id="SSF49464">
    <property type="entry name" value="Carboxypeptidase regulatory domain-like"/>
    <property type="match status" value="1"/>
</dbReference>
<comment type="caution">
    <text evidence="7">The sequence shown here is derived from an EMBL/GenBank/DDBJ whole genome shotgun (WGS) entry which is preliminary data.</text>
</comment>
<evidence type="ECO:0000313" key="7">
    <source>
        <dbReference type="EMBL" id="ERJ58694.1"/>
    </source>
</evidence>
<keyword evidence="4 5" id="KW-0998">Cell outer membrane</keyword>
<evidence type="ECO:0000256" key="5">
    <source>
        <dbReference type="PROSITE-ProRule" id="PRU01360"/>
    </source>
</evidence>
<dbReference type="Gene3D" id="3.55.50.30">
    <property type="match status" value="1"/>
</dbReference>
<keyword evidence="5" id="KW-0812">Transmembrane</keyword>
<evidence type="ECO:0000259" key="6">
    <source>
        <dbReference type="SMART" id="SM00965"/>
    </source>
</evidence>
<dbReference type="STRING" id="1346330.M472_07930"/>
<reference evidence="7 8" key="1">
    <citation type="journal article" date="2013" name="Genome Announc.">
        <title>The Draft Genome Sequence of Sphingomonas paucimobilis Strain HER1398 (Proteobacteria), Host to the Giant PAU Phage, Indicates That It Is a Member of the Genus Sphingobacterium (Bacteroidetes).</title>
        <authorList>
            <person name="White R.A.III."/>
            <person name="Suttle C.A."/>
        </authorList>
    </citation>
    <scope>NUCLEOTIDE SEQUENCE [LARGE SCALE GENOMIC DNA]</scope>
    <source>
        <strain evidence="7 8">HER1398</strain>
    </source>
</reference>
<dbReference type="SUPFAM" id="SSF56935">
    <property type="entry name" value="Porins"/>
    <property type="match status" value="1"/>
</dbReference>
<dbReference type="PROSITE" id="PS52016">
    <property type="entry name" value="TONB_DEPENDENT_REC_3"/>
    <property type="match status" value="1"/>
</dbReference>
<dbReference type="Pfam" id="PF07660">
    <property type="entry name" value="STN"/>
    <property type="match status" value="1"/>
</dbReference>
<keyword evidence="8" id="KW-1185">Reference proteome</keyword>
<proteinExistence type="inferred from homology"/>
<dbReference type="NCBIfam" id="TIGR04057">
    <property type="entry name" value="SusC_RagA_signa"/>
    <property type="match status" value="1"/>
</dbReference>
<evidence type="ECO:0000256" key="4">
    <source>
        <dbReference type="ARBA" id="ARBA00023237"/>
    </source>
</evidence>
<evidence type="ECO:0000256" key="1">
    <source>
        <dbReference type="ARBA" id="ARBA00022448"/>
    </source>
</evidence>
<accession>U2J163</accession>
<evidence type="ECO:0000256" key="3">
    <source>
        <dbReference type="ARBA" id="ARBA00023136"/>
    </source>
</evidence>
<dbReference type="Pfam" id="PF07715">
    <property type="entry name" value="Plug"/>
    <property type="match status" value="1"/>
</dbReference>
<dbReference type="PANTHER" id="PTHR30069:SF29">
    <property type="entry name" value="HEMOGLOBIN AND HEMOGLOBIN-HAPTOGLOBIN-BINDING PROTEIN 1-RELATED"/>
    <property type="match status" value="1"/>
</dbReference>
<comment type="similarity">
    <text evidence="5">Belongs to the TonB-dependent receptor family.</text>
</comment>
<dbReference type="GO" id="GO:0044718">
    <property type="term" value="P:siderophore transmembrane transport"/>
    <property type="evidence" value="ECO:0007669"/>
    <property type="project" value="TreeGrafter"/>
</dbReference>
<protein>
    <recommendedName>
        <fullName evidence="6">Secretin/TonB short N-terminal domain-containing protein</fullName>
    </recommendedName>
</protein>
<keyword evidence="1 5" id="KW-0813">Transport</keyword>
<dbReference type="OrthoDB" id="9768177at2"/>
<dbReference type="InterPro" id="IPR012910">
    <property type="entry name" value="Plug_dom"/>
</dbReference>
<dbReference type="eggNOG" id="COG1629">
    <property type="taxonomic scope" value="Bacteria"/>
</dbReference>
<dbReference type="InterPro" id="IPR023997">
    <property type="entry name" value="TonB-dep_OMP_SusC/RagA_CS"/>
</dbReference>
<sequence length="433" mass="47838">MNLDNYLVVRRLMEYYHFMNKVMRITFFLLTAFLMQVSAKSNAQININEKNASLRHVIKQIAKQTGYDFVFADKDLVRTIPVSIQLKNVTLDQALRRTFEGQPLTYHIDDKTVVLSKVPVVRMGNPVGNEVAEYAQEYMQVSGTIQGTEGAKLQGASIKVLDSKGNESGVYGSTDANGAFLLNKVPINGLLEFTFVGYQKRILAARTQMGIVSLQATTAEIEEIQVVNTGYQSLPKERSTGAFDVLDKKVLETPRISLANKLVGTAPGLQPSFDSNGKASFVLRGRGTFGGSAPLLVVDGFAINGGFESINPNDVESISILKDAAAASIWGARANNGVIVVTTKSAKKSGKLRVEFSNQLQIGSMYDIDYLRNLAPSEETIAYERATFGKYQYKTMLGVMPPVNVKEGITQLYSQAQTLYNQYFYKEIDEKTY</sequence>